<dbReference type="PANTHER" id="PTHR33744">
    <property type="entry name" value="CARBOHYDRATE DIACID REGULATOR"/>
    <property type="match status" value="1"/>
</dbReference>
<comment type="caution">
    <text evidence="5">The sequence shown here is derived from an EMBL/GenBank/DDBJ whole genome shotgun (WGS) entry which is preliminary data.</text>
</comment>
<dbReference type="RefSeq" id="WP_113807580.1">
    <property type="nucleotide sequence ID" value="NZ_QOCW01000025.1"/>
</dbReference>
<dbReference type="Gene3D" id="1.10.10.2840">
    <property type="entry name" value="PucR C-terminal helix-turn-helix domain"/>
    <property type="match status" value="1"/>
</dbReference>
<feature type="domain" description="Purine catabolism PurC-like" evidence="2">
    <location>
        <begin position="5"/>
        <end position="124"/>
    </location>
</feature>
<dbReference type="InterPro" id="IPR041522">
    <property type="entry name" value="CdaR_GGDEF"/>
</dbReference>
<feature type="domain" description="PucR C-terminal helix-turn-helix" evidence="3">
    <location>
        <begin position="474"/>
        <end position="532"/>
    </location>
</feature>
<dbReference type="InterPro" id="IPR051448">
    <property type="entry name" value="CdaR-like_regulators"/>
</dbReference>
<evidence type="ECO:0000313" key="5">
    <source>
        <dbReference type="EMBL" id="RBW68105.1"/>
    </source>
</evidence>
<dbReference type="EMBL" id="QOCW01000025">
    <property type="protein sequence ID" value="RBW68105.1"/>
    <property type="molecule type" value="Genomic_DNA"/>
</dbReference>
<dbReference type="Proteomes" id="UP000253314">
    <property type="component" value="Unassembled WGS sequence"/>
</dbReference>
<dbReference type="InterPro" id="IPR012914">
    <property type="entry name" value="PucR_dom"/>
</dbReference>
<keyword evidence="6" id="KW-1185">Reference proteome</keyword>
<dbReference type="OrthoDB" id="142218at2"/>
<dbReference type="InterPro" id="IPR025736">
    <property type="entry name" value="PucR_C-HTH_dom"/>
</dbReference>
<reference evidence="5 6" key="1">
    <citation type="submission" date="2018-07" db="EMBL/GenBank/DDBJ databases">
        <title>Lottiidibacillus patelloidae gen. nov., sp. nov., isolated from the intestinal tract of a marine limpet and the reclassification of B. taeanensis BH030017T, B. algicola KMM 3737T and B. hwajinpoensis SW-72T as genus Lottiidibacillus.</title>
        <authorList>
            <person name="Liu R."/>
            <person name="Huang Z."/>
        </authorList>
    </citation>
    <scope>NUCLEOTIDE SEQUENCE [LARGE SCALE GENOMIC DNA]</scope>
    <source>
        <strain evidence="5 6">BH030017</strain>
    </source>
</reference>
<dbReference type="Pfam" id="PF07905">
    <property type="entry name" value="PucR"/>
    <property type="match status" value="1"/>
</dbReference>
<accession>A0A366XSI5</accession>
<feature type="domain" description="CdaR GGDEF-like" evidence="4">
    <location>
        <begin position="290"/>
        <end position="420"/>
    </location>
</feature>
<name>A0A366XSI5_9BACI</name>
<evidence type="ECO:0000259" key="4">
    <source>
        <dbReference type="Pfam" id="PF17853"/>
    </source>
</evidence>
<dbReference type="AlphaFoldDB" id="A0A366XSI5"/>
<evidence type="ECO:0000256" key="1">
    <source>
        <dbReference type="ARBA" id="ARBA00006754"/>
    </source>
</evidence>
<gene>
    <name evidence="5" type="ORF">DS031_18720</name>
</gene>
<dbReference type="Pfam" id="PF13556">
    <property type="entry name" value="HTH_30"/>
    <property type="match status" value="1"/>
</dbReference>
<sequence length="545" mass="62537">MKLVELLDLPVFNGTALIAGKQGVEREVNTVNMMDAPDIIHFLKKDELLITTAFHFKDDFNSLLELIKEMEKQGCSGLGIKTKRFLQEVPGAVISLANELNFPLLELPVQTSLGDIVHKSLSYILDIRTNELHQAMQTHQQFTNHVISGQGIHKLLDSLSSLIDLPVVLLNHHLQPVSKHGHHSSLFESLETLSASGQSFYLPETTMSAFSLRNETRETISLFPIYTHQQSSYLGVFGFIPLSNRSMILTIEQATNVLAFELMKENALKQNTRRIQNEFFTNFMNGAFSTTEEIISRGKEFGLENEQKYVCAVGQLNDETKTVSFMQYQSEQELIYNTIESELQRFHEKIHFFTMDQSYVLLMQPNGGWKEVEQPFLSLLKAIQTKISTYFQEDLSFGISHYAEQLIYVPLSYKEATDALYYGNMSGKKQFIKSYQPKEVPEILRMVPYDQLKKFYTDTFQAFANESKKDHQVLLHTLSVFLETHCQLSETAKRLYVHRNTVIYRLEKCEEIIGRSLKEPDETLRLRLAFRIKALLQGNSDPAQT</sequence>
<proteinExistence type="inferred from homology"/>
<dbReference type="InterPro" id="IPR042070">
    <property type="entry name" value="PucR_C-HTH_sf"/>
</dbReference>
<evidence type="ECO:0000313" key="6">
    <source>
        <dbReference type="Proteomes" id="UP000253314"/>
    </source>
</evidence>
<comment type="similarity">
    <text evidence="1">Belongs to the CdaR family.</text>
</comment>
<evidence type="ECO:0000259" key="2">
    <source>
        <dbReference type="Pfam" id="PF07905"/>
    </source>
</evidence>
<evidence type="ECO:0000259" key="3">
    <source>
        <dbReference type="Pfam" id="PF13556"/>
    </source>
</evidence>
<dbReference type="Pfam" id="PF17853">
    <property type="entry name" value="GGDEF_2"/>
    <property type="match status" value="1"/>
</dbReference>
<protein>
    <submittedName>
        <fullName evidence="5">PucR family transcriptional regulator</fullName>
    </submittedName>
</protein>
<organism evidence="5 6">
    <name type="scientific">Bacillus taeanensis</name>
    <dbReference type="NCBI Taxonomy" id="273032"/>
    <lineage>
        <taxon>Bacteria</taxon>
        <taxon>Bacillati</taxon>
        <taxon>Bacillota</taxon>
        <taxon>Bacilli</taxon>
        <taxon>Bacillales</taxon>
        <taxon>Bacillaceae</taxon>
        <taxon>Bacillus</taxon>
    </lineage>
</organism>
<dbReference type="PANTHER" id="PTHR33744:SF1">
    <property type="entry name" value="DNA-BINDING TRANSCRIPTIONAL ACTIVATOR ADER"/>
    <property type="match status" value="1"/>
</dbReference>